<evidence type="ECO:0000313" key="2">
    <source>
        <dbReference type="Proteomes" id="UP000231279"/>
    </source>
</evidence>
<proteinExistence type="predicted"/>
<keyword evidence="2" id="KW-1185">Reference proteome</keyword>
<name>A0A2G9G4Z1_9LAMI</name>
<gene>
    <name evidence="1" type="ORF">CDL12_27120</name>
</gene>
<comment type="caution">
    <text evidence="1">The sequence shown here is derived from an EMBL/GenBank/DDBJ whole genome shotgun (WGS) entry which is preliminary data.</text>
</comment>
<evidence type="ECO:0000313" key="1">
    <source>
        <dbReference type="EMBL" id="PIN00377.1"/>
    </source>
</evidence>
<protein>
    <submittedName>
        <fullName evidence="1">Uncharacterized protein</fullName>
    </submittedName>
</protein>
<sequence>MEDDEKSVKELNSLPLDPDRIDPVLLSELVDTREVRPESRLSKSIPDRRSVLILSVLGLSELMNDISVSISERSLNIFELYPRPLANGDLYFT</sequence>
<dbReference type="Proteomes" id="UP000231279">
    <property type="component" value="Unassembled WGS sequence"/>
</dbReference>
<dbReference type="EMBL" id="NKXS01007008">
    <property type="protein sequence ID" value="PIN00377.1"/>
    <property type="molecule type" value="Genomic_DNA"/>
</dbReference>
<dbReference type="AlphaFoldDB" id="A0A2G9G4Z1"/>
<accession>A0A2G9G4Z1</accession>
<dbReference type="OrthoDB" id="10583179at2759"/>
<reference evidence="2" key="1">
    <citation type="journal article" date="2018" name="Gigascience">
        <title>Genome assembly of the Pink Ipe (Handroanthus impetiginosus, Bignoniaceae), a highly valued, ecologically keystone Neotropical timber forest tree.</title>
        <authorList>
            <person name="Silva-Junior O.B."/>
            <person name="Grattapaglia D."/>
            <person name="Novaes E."/>
            <person name="Collevatti R.G."/>
        </authorList>
    </citation>
    <scope>NUCLEOTIDE SEQUENCE [LARGE SCALE GENOMIC DNA]</scope>
    <source>
        <strain evidence="2">cv. UFG-1</strain>
    </source>
</reference>
<organism evidence="1 2">
    <name type="scientific">Handroanthus impetiginosus</name>
    <dbReference type="NCBI Taxonomy" id="429701"/>
    <lineage>
        <taxon>Eukaryota</taxon>
        <taxon>Viridiplantae</taxon>
        <taxon>Streptophyta</taxon>
        <taxon>Embryophyta</taxon>
        <taxon>Tracheophyta</taxon>
        <taxon>Spermatophyta</taxon>
        <taxon>Magnoliopsida</taxon>
        <taxon>eudicotyledons</taxon>
        <taxon>Gunneridae</taxon>
        <taxon>Pentapetalae</taxon>
        <taxon>asterids</taxon>
        <taxon>lamiids</taxon>
        <taxon>Lamiales</taxon>
        <taxon>Bignoniaceae</taxon>
        <taxon>Crescentiina</taxon>
        <taxon>Tabebuia alliance</taxon>
        <taxon>Handroanthus</taxon>
    </lineage>
</organism>